<dbReference type="Proteomes" id="UP001524383">
    <property type="component" value="Unassembled WGS sequence"/>
</dbReference>
<dbReference type="PANTHER" id="PTHR37693">
    <property type="entry name" value="PHOSPHATIDYLGLYCEROL LYSYLTRANSFERASE"/>
    <property type="match status" value="1"/>
</dbReference>
<dbReference type="PANTHER" id="PTHR37693:SF1">
    <property type="entry name" value="INTEGRAL MEMBRANE PROTEIN"/>
    <property type="match status" value="1"/>
</dbReference>
<dbReference type="InterPro" id="IPR022791">
    <property type="entry name" value="L-PG_synthase/AglD"/>
</dbReference>
<feature type="transmembrane region" description="Helical" evidence="6">
    <location>
        <begin position="158"/>
        <end position="177"/>
    </location>
</feature>
<evidence type="ECO:0000256" key="2">
    <source>
        <dbReference type="ARBA" id="ARBA00022475"/>
    </source>
</evidence>
<dbReference type="Pfam" id="PF03706">
    <property type="entry name" value="LPG_synthase_TM"/>
    <property type="match status" value="1"/>
</dbReference>
<gene>
    <name evidence="7" type="ORF">FTO68_07750</name>
</gene>
<feature type="transmembrane region" description="Helical" evidence="6">
    <location>
        <begin position="267"/>
        <end position="289"/>
    </location>
</feature>
<evidence type="ECO:0000313" key="7">
    <source>
        <dbReference type="EMBL" id="MCQ1538873.1"/>
    </source>
</evidence>
<keyword evidence="4 6" id="KW-1133">Transmembrane helix</keyword>
<dbReference type="GO" id="GO:0005886">
    <property type="term" value="C:plasma membrane"/>
    <property type="evidence" value="ECO:0007669"/>
    <property type="project" value="UniProtKB-SubCell"/>
</dbReference>
<protein>
    <submittedName>
        <fullName evidence="7">Flippase-like domain-containing protein</fullName>
    </submittedName>
</protein>
<keyword evidence="2" id="KW-1003">Cell membrane</keyword>
<organism evidence="7 8">
    <name type="scientific">Methanocalculus taiwanensis</name>
    <dbReference type="NCBI Taxonomy" id="106207"/>
    <lineage>
        <taxon>Archaea</taxon>
        <taxon>Methanobacteriati</taxon>
        <taxon>Methanobacteriota</taxon>
        <taxon>Stenosarchaea group</taxon>
        <taxon>Methanomicrobia</taxon>
        <taxon>Methanomicrobiales</taxon>
        <taxon>Methanocalculaceae</taxon>
        <taxon>Methanocalculus</taxon>
    </lineage>
</organism>
<keyword evidence="8" id="KW-1185">Reference proteome</keyword>
<dbReference type="NCBIfam" id="TIGR00374">
    <property type="entry name" value="flippase-like domain"/>
    <property type="match status" value="1"/>
</dbReference>
<feature type="transmembrane region" description="Helical" evidence="6">
    <location>
        <begin position="296"/>
        <end position="320"/>
    </location>
</feature>
<dbReference type="AlphaFoldDB" id="A0ABD4TIW3"/>
<dbReference type="RefSeq" id="WP_255332827.1">
    <property type="nucleotide sequence ID" value="NZ_VOTZ01000015.1"/>
</dbReference>
<name>A0ABD4TIW3_9EURY</name>
<feature type="transmembrane region" description="Helical" evidence="6">
    <location>
        <begin position="40"/>
        <end position="60"/>
    </location>
</feature>
<evidence type="ECO:0000256" key="5">
    <source>
        <dbReference type="ARBA" id="ARBA00023136"/>
    </source>
</evidence>
<keyword evidence="5 6" id="KW-0472">Membrane</keyword>
<evidence type="ECO:0000313" key="8">
    <source>
        <dbReference type="Proteomes" id="UP001524383"/>
    </source>
</evidence>
<keyword evidence="3 6" id="KW-0812">Transmembrane</keyword>
<accession>A0ABD4TIW3</accession>
<evidence type="ECO:0000256" key="3">
    <source>
        <dbReference type="ARBA" id="ARBA00022692"/>
    </source>
</evidence>
<feature type="transmembrane region" description="Helical" evidence="6">
    <location>
        <begin position="230"/>
        <end position="255"/>
    </location>
</feature>
<reference evidence="7 8" key="1">
    <citation type="submission" date="2019-08" db="EMBL/GenBank/DDBJ databases">
        <authorList>
            <person name="Chen S.-C."/>
            <person name="Lai M.-C."/>
            <person name="You Y.-T."/>
        </authorList>
    </citation>
    <scope>NUCLEOTIDE SEQUENCE [LARGE SCALE GENOMIC DNA]</scope>
    <source>
        <strain evidence="7 8">P2F9704a</strain>
    </source>
</reference>
<feature type="transmembrane region" description="Helical" evidence="6">
    <location>
        <begin position="7"/>
        <end position="28"/>
    </location>
</feature>
<evidence type="ECO:0000256" key="6">
    <source>
        <dbReference type="SAM" id="Phobius"/>
    </source>
</evidence>
<sequence>MNQEHKKWIWISVGLSTLFLIGLLYFTFDESTITALKNLSPSIIILALAIHVLALVCWALRIKVMAYSLGYHVGLFHCINLVFANLFLAAITPSQAGGEPVRVHELYRANVKVGDATAIVIMERVLDGIIFGLGGAITLFLLGTAWQDVNIPGVVTTVIYLTWAVVTIGVVLFAFSVRNPLILKRLMRTISGFVTKKWELARVERFMEKVDREVDNFHFSLGKFIGRGKLGLFLGLIFTGFFWFLEFLIASVLLIGLGQGPNFLESFVSQLIIAIIMMIPLTPGGAGVAEISISSIYGLFISTSVIGVFVLLWRIILYYFNIAVGVVSSILIVRREVGSVDNDQHLHNLEDT</sequence>
<dbReference type="EMBL" id="VOTZ01000015">
    <property type="protein sequence ID" value="MCQ1538873.1"/>
    <property type="molecule type" value="Genomic_DNA"/>
</dbReference>
<evidence type="ECO:0000256" key="4">
    <source>
        <dbReference type="ARBA" id="ARBA00022989"/>
    </source>
</evidence>
<comment type="subcellular location">
    <subcellularLocation>
        <location evidence="1">Cell membrane</location>
        <topology evidence="1">Multi-pass membrane protein</topology>
    </subcellularLocation>
</comment>
<evidence type="ECO:0000256" key="1">
    <source>
        <dbReference type="ARBA" id="ARBA00004651"/>
    </source>
</evidence>
<comment type="caution">
    <text evidence="7">The sequence shown here is derived from an EMBL/GenBank/DDBJ whole genome shotgun (WGS) entry which is preliminary data.</text>
</comment>
<proteinExistence type="predicted"/>